<keyword evidence="1" id="KW-0812">Transmembrane</keyword>
<evidence type="ECO:0000313" key="2">
    <source>
        <dbReference type="EMBL" id="MED1205865.1"/>
    </source>
</evidence>
<sequence length="161" mass="16930">MTAHTIKFHDFMSGDYKAKKKARRNKIIKNTVSIASSVTIPLLLTGGVGAVGLVMAGVKTVAATTNSVTVNGAVAVPVGVNEYLGENTIRTLAHALDPLIDILVAISLPVASVVMIGGCFYFLLGKPEKAWQAIQNAGLGYVLIQLSPLFIKVLEQVGKAV</sequence>
<proteinExistence type="predicted"/>
<comment type="caution">
    <text evidence="2">The sequence shown here is derived from an EMBL/GenBank/DDBJ whole genome shotgun (WGS) entry which is preliminary data.</text>
</comment>
<feature type="transmembrane region" description="Helical" evidence="1">
    <location>
        <begin position="102"/>
        <end position="124"/>
    </location>
</feature>
<organism evidence="2 3">
    <name type="scientific">Heyndrickxia acidicola</name>
    <dbReference type="NCBI Taxonomy" id="209389"/>
    <lineage>
        <taxon>Bacteria</taxon>
        <taxon>Bacillati</taxon>
        <taxon>Bacillota</taxon>
        <taxon>Bacilli</taxon>
        <taxon>Bacillales</taxon>
        <taxon>Bacillaceae</taxon>
        <taxon>Heyndrickxia</taxon>
    </lineage>
</organism>
<evidence type="ECO:0000256" key="1">
    <source>
        <dbReference type="SAM" id="Phobius"/>
    </source>
</evidence>
<evidence type="ECO:0000313" key="3">
    <source>
        <dbReference type="Proteomes" id="UP001341444"/>
    </source>
</evidence>
<reference evidence="2 3" key="1">
    <citation type="submission" date="2023-03" db="EMBL/GenBank/DDBJ databases">
        <title>Bacillus Genome Sequencing.</title>
        <authorList>
            <person name="Dunlap C."/>
        </authorList>
    </citation>
    <scope>NUCLEOTIDE SEQUENCE [LARGE SCALE GENOMIC DNA]</scope>
    <source>
        <strain evidence="2 3">B-23453</strain>
    </source>
</reference>
<gene>
    <name evidence="2" type="ORF">P4T90_22790</name>
</gene>
<feature type="transmembrane region" description="Helical" evidence="1">
    <location>
        <begin position="27"/>
        <end position="56"/>
    </location>
</feature>
<dbReference type="EMBL" id="JARMAB010000041">
    <property type="protein sequence ID" value="MED1205865.1"/>
    <property type="molecule type" value="Genomic_DNA"/>
</dbReference>
<name>A0ABU6MMY2_9BACI</name>
<keyword evidence="3" id="KW-1185">Reference proteome</keyword>
<dbReference type="Proteomes" id="UP001341444">
    <property type="component" value="Unassembled WGS sequence"/>
</dbReference>
<dbReference type="RefSeq" id="WP_066262912.1">
    <property type="nucleotide sequence ID" value="NZ_JARMAB010000041.1"/>
</dbReference>
<keyword evidence="1" id="KW-1133">Transmembrane helix</keyword>
<accession>A0ABU6MMY2</accession>
<keyword evidence="1" id="KW-0472">Membrane</keyword>
<protein>
    <submittedName>
        <fullName evidence="2">Uncharacterized protein</fullName>
    </submittedName>
</protein>